<reference evidence="2" key="1">
    <citation type="submission" date="2019-06" db="EMBL/GenBank/DDBJ databases">
        <title>Gordonia isolated from sludge of a wastewater treatment plant.</title>
        <authorList>
            <person name="Tamura T."/>
            <person name="Aoyama K."/>
            <person name="Kang Y."/>
            <person name="Saito S."/>
            <person name="Akiyama N."/>
            <person name="Yazawa K."/>
            <person name="Gonoi T."/>
            <person name="Mikami Y."/>
        </authorList>
    </citation>
    <scope>NUCLEOTIDE SEQUENCE [LARGE SCALE GENOMIC DNA]</scope>
    <source>
        <strain evidence="2">NBRC 107697</strain>
    </source>
</reference>
<evidence type="ECO:0000313" key="2">
    <source>
        <dbReference type="Proteomes" id="UP000444980"/>
    </source>
</evidence>
<accession>A0A7I9V009</accession>
<dbReference type="EMBL" id="BJOU01000002">
    <property type="protein sequence ID" value="GED98522.1"/>
    <property type="molecule type" value="Genomic_DNA"/>
</dbReference>
<dbReference type="Proteomes" id="UP000444980">
    <property type="component" value="Unassembled WGS sequence"/>
</dbReference>
<sequence length="91" mass="9232">MHDQSFAPGGTASGAASHEAYAGAALYDTGRVAAAGAAWASAAGTNSIVAKMIVTMRARMDRVLPLVLGSIEGVELRARVPPGGRLPLLDN</sequence>
<evidence type="ECO:0000313" key="1">
    <source>
        <dbReference type="EMBL" id="GED98522.1"/>
    </source>
</evidence>
<name>A0A7I9V009_9ACTN</name>
<keyword evidence="2" id="KW-1185">Reference proteome</keyword>
<comment type="caution">
    <text evidence="1">The sequence shown here is derived from an EMBL/GenBank/DDBJ whole genome shotgun (WGS) entry which is preliminary data.</text>
</comment>
<organism evidence="1 2">
    <name type="scientific">Gordonia crocea</name>
    <dbReference type="NCBI Taxonomy" id="589162"/>
    <lineage>
        <taxon>Bacteria</taxon>
        <taxon>Bacillati</taxon>
        <taxon>Actinomycetota</taxon>
        <taxon>Actinomycetes</taxon>
        <taxon>Mycobacteriales</taxon>
        <taxon>Gordoniaceae</taxon>
        <taxon>Gordonia</taxon>
    </lineage>
</organism>
<proteinExistence type="predicted"/>
<protein>
    <submittedName>
        <fullName evidence="1">Uncharacterized protein</fullName>
    </submittedName>
</protein>
<dbReference type="AlphaFoldDB" id="A0A7I9V009"/>
<gene>
    <name evidence="1" type="ORF">nbrc107697_25610</name>
</gene>